<sequence>MRISDGEKEAAMGIKTAEERSLDYRNAMAQLAGAVNVVTTDGPAGRAGFSATAVCSVSDNPPTLLVCINRSSSAYRTMFENAVVCVNTLSADQEHLSRLFGGKTPSDERFAGGEWSSLATGAPVLKGALASFDCRVRAIHDGSTHDIIICDVVDTVIGEGEEALIYFKRSYRTL</sequence>
<dbReference type="GO" id="GO:0006208">
    <property type="term" value="P:pyrimidine nucleobase catabolic process"/>
    <property type="evidence" value="ECO:0007669"/>
    <property type="project" value="TreeGrafter"/>
</dbReference>
<dbReference type="RefSeq" id="WP_116492686.1">
    <property type="nucleotide sequence ID" value="NZ_QDFR01000002.1"/>
</dbReference>
<proteinExistence type="predicted"/>
<dbReference type="AlphaFoldDB" id="A0AA92C427"/>
<dbReference type="GO" id="GO:0010181">
    <property type="term" value="F:FMN binding"/>
    <property type="evidence" value="ECO:0007669"/>
    <property type="project" value="InterPro"/>
</dbReference>
<dbReference type="GO" id="GO:0042602">
    <property type="term" value="F:riboflavin reductase (NADPH) activity"/>
    <property type="evidence" value="ECO:0007669"/>
    <property type="project" value="TreeGrafter"/>
</dbReference>
<comment type="caution">
    <text evidence="3">The sequence shown here is derived from an EMBL/GenBank/DDBJ whole genome shotgun (WGS) entry which is preliminary data.</text>
</comment>
<keyword evidence="1" id="KW-0560">Oxidoreductase</keyword>
<gene>
    <name evidence="3" type="ORF">DC430_06450</name>
</gene>
<dbReference type="InterPro" id="IPR002563">
    <property type="entry name" value="Flavin_Rdtase-like_dom"/>
</dbReference>
<name>A0AA92C427_RHIRH</name>
<organism evidence="3 4">
    <name type="scientific">Rhizobium rhizogenes</name>
    <name type="common">Agrobacterium rhizogenes</name>
    <dbReference type="NCBI Taxonomy" id="359"/>
    <lineage>
        <taxon>Bacteria</taxon>
        <taxon>Pseudomonadati</taxon>
        <taxon>Pseudomonadota</taxon>
        <taxon>Alphaproteobacteria</taxon>
        <taxon>Hyphomicrobiales</taxon>
        <taxon>Rhizobiaceae</taxon>
        <taxon>Rhizobium/Agrobacterium group</taxon>
        <taxon>Rhizobium</taxon>
    </lineage>
</organism>
<dbReference type="InterPro" id="IPR012349">
    <property type="entry name" value="Split_barrel_FMN-bd"/>
</dbReference>
<dbReference type="PANTHER" id="PTHR30466:SF1">
    <property type="entry name" value="FMN REDUCTASE (NADH) RUTF"/>
    <property type="match status" value="1"/>
</dbReference>
<dbReference type="SUPFAM" id="SSF50475">
    <property type="entry name" value="FMN-binding split barrel"/>
    <property type="match status" value="1"/>
</dbReference>
<evidence type="ECO:0000313" key="4">
    <source>
        <dbReference type="Proteomes" id="UP000244335"/>
    </source>
</evidence>
<dbReference type="InterPro" id="IPR050268">
    <property type="entry name" value="NADH-dep_flavin_reductase"/>
</dbReference>
<dbReference type="PANTHER" id="PTHR30466">
    <property type="entry name" value="FLAVIN REDUCTASE"/>
    <property type="match status" value="1"/>
</dbReference>
<dbReference type="Gene3D" id="2.30.110.10">
    <property type="entry name" value="Electron Transport, Fmn-binding Protein, Chain A"/>
    <property type="match status" value="1"/>
</dbReference>
<dbReference type="Pfam" id="PF01613">
    <property type="entry name" value="Flavin_Reduct"/>
    <property type="match status" value="1"/>
</dbReference>
<protein>
    <submittedName>
        <fullName evidence="3">FMN reductase</fullName>
    </submittedName>
</protein>
<dbReference type="Proteomes" id="UP000244335">
    <property type="component" value="Unassembled WGS sequence"/>
</dbReference>
<dbReference type="EMBL" id="QDFR01000002">
    <property type="protein sequence ID" value="PVE54889.1"/>
    <property type="molecule type" value="Genomic_DNA"/>
</dbReference>
<accession>A0AA92C427</accession>
<evidence type="ECO:0000259" key="2">
    <source>
        <dbReference type="SMART" id="SM00903"/>
    </source>
</evidence>
<reference evidence="3 4" key="1">
    <citation type="submission" date="2018-04" db="EMBL/GenBank/DDBJ databases">
        <authorList>
            <person name="Hagen T."/>
        </authorList>
    </citation>
    <scope>NUCLEOTIDE SEQUENCE [LARGE SCALE GENOMIC DNA]</scope>
    <source>
        <strain evidence="3 4">TPD7009</strain>
    </source>
</reference>
<feature type="domain" description="Flavin reductase like" evidence="2">
    <location>
        <begin position="28"/>
        <end position="173"/>
    </location>
</feature>
<evidence type="ECO:0000313" key="3">
    <source>
        <dbReference type="EMBL" id="PVE54889.1"/>
    </source>
</evidence>
<dbReference type="SMART" id="SM00903">
    <property type="entry name" value="Flavin_Reduct"/>
    <property type="match status" value="1"/>
</dbReference>
<evidence type="ECO:0000256" key="1">
    <source>
        <dbReference type="ARBA" id="ARBA00023002"/>
    </source>
</evidence>